<evidence type="ECO:0000313" key="1">
    <source>
        <dbReference type="EMBL" id="CAH7670165.1"/>
    </source>
</evidence>
<protein>
    <recommendedName>
        <fullName evidence="3">Secreted protein</fullName>
    </recommendedName>
</protein>
<accession>A0AAV0AMP9</accession>
<organism evidence="1 2">
    <name type="scientific">Phakopsora pachyrhizi</name>
    <name type="common">Asian soybean rust disease fungus</name>
    <dbReference type="NCBI Taxonomy" id="170000"/>
    <lineage>
        <taxon>Eukaryota</taxon>
        <taxon>Fungi</taxon>
        <taxon>Dikarya</taxon>
        <taxon>Basidiomycota</taxon>
        <taxon>Pucciniomycotina</taxon>
        <taxon>Pucciniomycetes</taxon>
        <taxon>Pucciniales</taxon>
        <taxon>Phakopsoraceae</taxon>
        <taxon>Phakopsora</taxon>
    </lineage>
</organism>
<dbReference type="EMBL" id="CALTRL010000952">
    <property type="protein sequence ID" value="CAH7670165.1"/>
    <property type="molecule type" value="Genomic_DNA"/>
</dbReference>
<comment type="caution">
    <text evidence="1">The sequence shown here is derived from an EMBL/GenBank/DDBJ whole genome shotgun (WGS) entry which is preliminary data.</text>
</comment>
<sequence>MRIISAFASSIFLFCYDHCLQSRLPGYLIQFDTYSLILQCHIILVRCLRLSTLCNIIRFYPSFAYPSYSL</sequence>
<keyword evidence="2" id="KW-1185">Reference proteome</keyword>
<dbReference type="AlphaFoldDB" id="A0AAV0AMP9"/>
<gene>
    <name evidence="1" type="ORF">PPACK8108_LOCUS4875</name>
</gene>
<evidence type="ECO:0000313" key="2">
    <source>
        <dbReference type="Proteomes" id="UP001153365"/>
    </source>
</evidence>
<proteinExistence type="predicted"/>
<reference evidence="1" key="1">
    <citation type="submission" date="2022-06" db="EMBL/GenBank/DDBJ databases">
        <authorList>
            <consortium name="SYNGENTA / RWTH Aachen University"/>
        </authorList>
    </citation>
    <scope>NUCLEOTIDE SEQUENCE</scope>
</reference>
<name>A0AAV0AMP9_PHAPC</name>
<evidence type="ECO:0008006" key="3">
    <source>
        <dbReference type="Google" id="ProtNLM"/>
    </source>
</evidence>
<dbReference type="Proteomes" id="UP001153365">
    <property type="component" value="Unassembled WGS sequence"/>
</dbReference>